<dbReference type="STRING" id="452084.AR438_11000"/>
<keyword evidence="2" id="KW-1185">Reference proteome</keyword>
<comment type="caution">
    <text evidence="1">The sequence shown here is derived from an EMBL/GenBank/DDBJ whole genome shotgun (WGS) entry which is preliminary data.</text>
</comment>
<dbReference type="OrthoDB" id="9149606at2"/>
<accession>A0A0Q3HUB4</accession>
<dbReference type="Proteomes" id="UP000051682">
    <property type="component" value="Unassembled WGS sequence"/>
</dbReference>
<evidence type="ECO:0000313" key="2">
    <source>
        <dbReference type="Proteomes" id="UP000051682"/>
    </source>
</evidence>
<dbReference type="AlphaFoldDB" id="A0A0Q3HUB4"/>
<dbReference type="EMBL" id="LLYZ01000005">
    <property type="protein sequence ID" value="KQK26101.1"/>
    <property type="molecule type" value="Genomic_DNA"/>
</dbReference>
<organism evidence="1 2">
    <name type="scientific">Chryseobacterium aquaticum</name>
    <dbReference type="NCBI Taxonomy" id="452084"/>
    <lineage>
        <taxon>Bacteria</taxon>
        <taxon>Pseudomonadati</taxon>
        <taxon>Bacteroidota</taxon>
        <taxon>Flavobacteriia</taxon>
        <taxon>Flavobacteriales</taxon>
        <taxon>Weeksellaceae</taxon>
        <taxon>Chryseobacterium group</taxon>
        <taxon>Chryseobacterium</taxon>
    </lineage>
</organism>
<gene>
    <name evidence="1" type="ORF">AR438_11000</name>
</gene>
<evidence type="ECO:0000313" key="1">
    <source>
        <dbReference type="EMBL" id="KQK26101.1"/>
    </source>
</evidence>
<protein>
    <submittedName>
        <fullName evidence="1">Uncharacterized protein</fullName>
    </submittedName>
</protein>
<name>A0A0Q3HUB4_9FLAO</name>
<sequence length="550" mass="64125">MNELNLQLLNSDELNESEFESVLNGKKARGIYNPIQSVIRLHDDVHKALAKDDMSSDRILAFSTYMHETIHWWQHVGSHLGFITSISHPALAHLAHRDLNTLVKRNEKYKSIIEYDQQIFFQTGNNSNQEVNKILNYYHDIGYAKAFIADNGNINKIQNDKRFFLNVGHCFHMLWSTSVYVLSVSIDPDFHFLPKIKDWSEKFRQAEKEKAPGFVTDSGMTISELGTTAIYEGQARFNQLQYLSIATGDKYSYNDFAAMGMLESIYIEAFNLFLKYTGIDRPDNLNNSIIGLFLLICDIAINPVEGFPSDIMDYESFIICSDPGIRFTLLCSFISKDKDKWINAVQDYSRQEYIDLSEQLCEYIVCLPPWVGSAIVANWAEEHSSIQDLLQEESKMKFKPENLSIRLFTAKYIRFQEDKIKYPNVFCWIGKSMTGEVHKDLDLPLVEKLFNRHQALFIDVIGGEIRPTIFDDYHEENTMETFQTFYTFNTTYDMTFKWITEKGPFKYNYRWLTSKYSDEEMKDWVRNNFKATYSIFPEELKTFDGKSDNL</sequence>
<dbReference type="RefSeq" id="WP_056015143.1">
    <property type="nucleotide sequence ID" value="NZ_LLYZ01000005.1"/>
</dbReference>
<reference evidence="1 2" key="1">
    <citation type="submission" date="2015-10" db="EMBL/GenBank/DDBJ databases">
        <title>Chryseobacterium aquaticum genome.</title>
        <authorList>
            <person name="Newman J.D."/>
            <person name="Ferguson M.B."/>
            <person name="Miller J.R."/>
        </authorList>
    </citation>
    <scope>NUCLEOTIDE SEQUENCE [LARGE SCALE GENOMIC DNA]</scope>
    <source>
        <strain evidence="1 2">KCTC 12483</strain>
    </source>
</reference>
<proteinExistence type="predicted"/>